<keyword evidence="3" id="KW-0732">Signal</keyword>
<dbReference type="EMBL" id="VEPZ02000799">
    <property type="protein sequence ID" value="KAE8718785.1"/>
    <property type="molecule type" value="Genomic_DNA"/>
</dbReference>
<evidence type="ECO:0000313" key="10">
    <source>
        <dbReference type="Proteomes" id="UP000436088"/>
    </source>
</evidence>
<comment type="subcellular location">
    <subcellularLocation>
        <location evidence="1">Membrane</location>
        <topology evidence="1">Single-pass membrane protein</topology>
    </subcellularLocation>
</comment>
<evidence type="ECO:0000259" key="8">
    <source>
        <dbReference type="PROSITE" id="PS50011"/>
    </source>
</evidence>
<dbReference type="Pfam" id="PF00069">
    <property type="entry name" value="Pkinase"/>
    <property type="match status" value="1"/>
</dbReference>
<dbReference type="InterPro" id="IPR017441">
    <property type="entry name" value="Protein_kinase_ATP_BS"/>
</dbReference>
<evidence type="ECO:0000256" key="3">
    <source>
        <dbReference type="ARBA" id="ARBA00022729"/>
    </source>
</evidence>
<organism evidence="9 10">
    <name type="scientific">Hibiscus syriacus</name>
    <name type="common">Rose of Sharon</name>
    <dbReference type="NCBI Taxonomy" id="106335"/>
    <lineage>
        <taxon>Eukaryota</taxon>
        <taxon>Viridiplantae</taxon>
        <taxon>Streptophyta</taxon>
        <taxon>Embryophyta</taxon>
        <taxon>Tracheophyta</taxon>
        <taxon>Spermatophyta</taxon>
        <taxon>Magnoliopsida</taxon>
        <taxon>eudicotyledons</taxon>
        <taxon>Gunneridae</taxon>
        <taxon>Pentapetalae</taxon>
        <taxon>rosids</taxon>
        <taxon>malvids</taxon>
        <taxon>Malvales</taxon>
        <taxon>Malvaceae</taxon>
        <taxon>Malvoideae</taxon>
        <taxon>Hibiscus</taxon>
    </lineage>
</organism>
<accession>A0A6A3BQV4</accession>
<dbReference type="PROSITE" id="PS00107">
    <property type="entry name" value="PROTEIN_KINASE_ATP"/>
    <property type="match status" value="1"/>
</dbReference>
<keyword evidence="5 7" id="KW-0472">Membrane</keyword>
<protein>
    <recommendedName>
        <fullName evidence="8">Protein kinase domain-containing protein</fullName>
    </recommendedName>
</protein>
<evidence type="ECO:0000256" key="5">
    <source>
        <dbReference type="ARBA" id="ARBA00023136"/>
    </source>
</evidence>
<dbReference type="InterPro" id="IPR011009">
    <property type="entry name" value="Kinase-like_dom_sf"/>
</dbReference>
<evidence type="ECO:0000256" key="1">
    <source>
        <dbReference type="ARBA" id="ARBA00004167"/>
    </source>
</evidence>
<feature type="transmembrane region" description="Helical" evidence="7">
    <location>
        <begin position="383"/>
        <end position="402"/>
    </location>
</feature>
<proteinExistence type="predicted"/>
<dbReference type="Proteomes" id="UP000436088">
    <property type="component" value="Unassembled WGS sequence"/>
</dbReference>
<dbReference type="Gene3D" id="1.10.510.10">
    <property type="entry name" value="Transferase(Phosphotransferase) domain 1"/>
    <property type="match status" value="1"/>
</dbReference>
<dbReference type="AlphaFoldDB" id="A0A6A3BQV4"/>
<evidence type="ECO:0000256" key="4">
    <source>
        <dbReference type="ARBA" id="ARBA00022989"/>
    </source>
</evidence>
<dbReference type="GO" id="GO:0004672">
    <property type="term" value="F:protein kinase activity"/>
    <property type="evidence" value="ECO:0007669"/>
    <property type="project" value="InterPro"/>
</dbReference>
<feature type="transmembrane region" description="Helical" evidence="7">
    <location>
        <begin position="7"/>
        <end position="28"/>
    </location>
</feature>
<reference evidence="9" key="1">
    <citation type="submission" date="2019-09" db="EMBL/GenBank/DDBJ databases">
        <title>Draft genome information of white flower Hibiscus syriacus.</title>
        <authorList>
            <person name="Kim Y.-M."/>
        </authorList>
    </citation>
    <scope>NUCLEOTIDE SEQUENCE [LARGE SCALE GENOMIC DNA]</scope>
    <source>
        <strain evidence="9">YM2019G1</strain>
    </source>
</reference>
<dbReference type="SUPFAM" id="SSF56112">
    <property type="entry name" value="Protein kinase-like (PK-like)"/>
    <property type="match status" value="1"/>
</dbReference>
<dbReference type="PANTHER" id="PTHR47974:SF9">
    <property type="entry name" value="RECEPTOR-LIKE SERINE_THREONINE-PROTEIN KINASE"/>
    <property type="match status" value="1"/>
</dbReference>
<dbReference type="InterPro" id="IPR000719">
    <property type="entry name" value="Prot_kinase_dom"/>
</dbReference>
<feature type="domain" description="Protein kinase" evidence="8">
    <location>
        <begin position="65"/>
        <end position="406"/>
    </location>
</feature>
<evidence type="ECO:0000313" key="9">
    <source>
        <dbReference type="EMBL" id="KAE8718785.1"/>
    </source>
</evidence>
<keyword evidence="6" id="KW-0547">Nucleotide-binding</keyword>
<feature type="binding site" evidence="6">
    <location>
        <position position="93"/>
    </location>
    <ligand>
        <name>ATP</name>
        <dbReference type="ChEBI" id="CHEBI:30616"/>
    </ligand>
</feature>
<dbReference type="Gene3D" id="3.30.200.20">
    <property type="entry name" value="Phosphorylase Kinase, domain 1"/>
    <property type="match status" value="1"/>
</dbReference>
<gene>
    <name evidence="9" type="ORF">F3Y22_tig00109987pilonHSYRG00013</name>
</gene>
<keyword evidence="4 7" id="KW-1133">Transmembrane helix</keyword>
<keyword evidence="6" id="KW-0067">ATP-binding</keyword>
<evidence type="ECO:0000256" key="6">
    <source>
        <dbReference type="PROSITE-ProRule" id="PRU10141"/>
    </source>
</evidence>
<dbReference type="PROSITE" id="PS50011">
    <property type="entry name" value="PROTEIN_KINASE_DOM"/>
    <property type="match status" value="1"/>
</dbReference>
<name>A0A6A3BQV4_HIBSY</name>
<keyword evidence="10" id="KW-1185">Reference proteome</keyword>
<dbReference type="GO" id="GO:0016020">
    <property type="term" value="C:membrane"/>
    <property type="evidence" value="ECO:0007669"/>
    <property type="project" value="UniProtKB-SubCell"/>
</dbReference>
<comment type="caution">
    <text evidence="9">The sequence shown here is derived from an EMBL/GenBank/DDBJ whole genome shotgun (WGS) entry which is preliminary data.</text>
</comment>
<dbReference type="GO" id="GO:0005524">
    <property type="term" value="F:ATP binding"/>
    <property type="evidence" value="ECO:0007669"/>
    <property type="project" value="UniProtKB-UniRule"/>
</dbReference>
<keyword evidence="2 7" id="KW-0812">Transmembrane</keyword>
<evidence type="ECO:0000256" key="7">
    <source>
        <dbReference type="SAM" id="Phobius"/>
    </source>
</evidence>
<sequence>MEDKKANIIGATVIIGLIVFIIVARVSLKLSGLSSSLQGQILHFLRKVAGVPIKFKHKELEDATDNFRALLGKGSSASVFKGILGDGTSVAVKRIDGEEFLVYEFIPNGSLDHWIFPRRERETRNYPGGCLAWDLTELLLMWLRHCFLDGVAAHASICQRSSSTNVMETDCREHVVAELDCCVVFDVNAYSAPNMGFEGLKNMKTAAFDVNAYSTANLCLDQQHGLKNMESDPENILLDENYRAIVADFDLSKLMGKYESRVITTIRGTRGYLAPEWLLEHGVSEKSDIYSYGMVLLKMIGGQRNVNFIGNGTDRPSMAQVAEMLEGRVVVEEPPDKQMVVVDLLSTDEEDCDYHQRSKLTVMGLDADRNIPNSASRTIAPSYVLSKLNSALVFPFLFFFIFRIGK</sequence>
<evidence type="ECO:0000256" key="2">
    <source>
        <dbReference type="ARBA" id="ARBA00022692"/>
    </source>
</evidence>
<dbReference type="PANTHER" id="PTHR47974">
    <property type="entry name" value="OS07G0415500 PROTEIN"/>
    <property type="match status" value="1"/>
</dbReference>